<dbReference type="InterPro" id="IPR017475">
    <property type="entry name" value="EPS_sugar_tfrase"/>
</dbReference>
<evidence type="ECO:0000256" key="2">
    <source>
        <dbReference type="ARBA" id="ARBA00006464"/>
    </source>
</evidence>
<evidence type="ECO:0000256" key="7">
    <source>
        <dbReference type="SAM" id="Phobius"/>
    </source>
</evidence>
<accession>A0ABV5K520</accession>
<reference evidence="9 10" key="1">
    <citation type="submission" date="2024-09" db="EMBL/GenBank/DDBJ databases">
        <authorList>
            <person name="Sun Q."/>
            <person name="Mori K."/>
        </authorList>
    </citation>
    <scope>NUCLEOTIDE SEQUENCE [LARGE SCALE GENOMIC DNA]</scope>
    <source>
        <strain evidence="9 10">JCM 9626</strain>
    </source>
</reference>
<sequence length="452" mass="49419">MLLLLGVDGPVLLAVTTAMVVMASSLAHLHRSKLVLSVLDDLPRMTLTTGAVVVGYLALVPRIANVPEPTMARAATAAALFLTLLVTTRAVVYGMVNRRRRARRIAHPAIIVGTDVVAVRITEALRSDGAYGLQPVGMVGEVTSETGPLPSPHLGGVATLPRAIVDLGVRDIVFAFSGPPDAAMVKAVRHAVEGNHQVFVVPRFFETMGRVHQHRTEVIHDIALTRLVRLSDRSIGQGLKRGLDVTLAAIALLLLAPTMTVLAVLARRETGAAIHRQTRVGLRGRRFSLYKFQTLMPVSDDEGAVTWNIDNDARLGSAGRFMRRTGLDELPQLVNVLRGDMSLVGPRPERPHFVAEFARRHDRYEDRHRVRTGITGWAQVHDLRGDTSISERVRFDNSYIDNWSLWRDITILARTLPTLRRPQPQSRDVVTAALAAAGPVGSGRPSTAPLRR</sequence>
<evidence type="ECO:0000313" key="10">
    <source>
        <dbReference type="Proteomes" id="UP001589750"/>
    </source>
</evidence>
<keyword evidence="5 7" id="KW-1133">Transmembrane helix</keyword>
<dbReference type="NCBIfam" id="TIGR03025">
    <property type="entry name" value="EPS_sugtrans"/>
    <property type="match status" value="1"/>
</dbReference>
<evidence type="ECO:0000256" key="1">
    <source>
        <dbReference type="ARBA" id="ARBA00004141"/>
    </source>
</evidence>
<keyword evidence="4 7" id="KW-0812">Transmembrane</keyword>
<name>A0ABV5K520_9ACTN</name>
<dbReference type="EMBL" id="JBHMDG010000002">
    <property type="protein sequence ID" value="MFB9311842.1"/>
    <property type="molecule type" value="Genomic_DNA"/>
</dbReference>
<keyword evidence="10" id="KW-1185">Reference proteome</keyword>
<protein>
    <submittedName>
        <fullName evidence="9">Exopolysaccharide biosynthesis polyprenyl glycosylphosphotransferase</fullName>
    </submittedName>
</protein>
<dbReference type="RefSeq" id="WP_246084245.1">
    <property type="nucleotide sequence ID" value="NZ_JBHMDG010000002.1"/>
</dbReference>
<comment type="similarity">
    <text evidence="2">Belongs to the bacterial sugar transferase family.</text>
</comment>
<gene>
    <name evidence="9" type="ORF">ACFFRI_02205</name>
</gene>
<keyword evidence="6 7" id="KW-0472">Membrane</keyword>
<dbReference type="Pfam" id="PF02397">
    <property type="entry name" value="Bac_transf"/>
    <property type="match status" value="1"/>
</dbReference>
<feature type="transmembrane region" description="Helical" evidence="7">
    <location>
        <begin position="76"/>
        <end position="96"/>
    </location>
</feature>
<feature type="transmembrane region" description="Helical" evidence="7">
    <location>
        <begin position="42"/>
        <end position="64"/>
    </location>
</feature>
<dbReference type="PANTHER" id="PTHR30576">
    <property type="entry name" value="COLANIC BIOSYNTHESIS UDP-GLUCOSE LIPID CARRIER TRANSFERASE"/>
    <property type="match status" value="1"/>
</dbReference>
<evidence type="ECO:0000256" key="3">
    <source>
        <dbReference type="ARBA" id="ARBA00022679"/>
    </source>
</evidence>
<keyword evidence="3" id="KW-0808">Transferase</keyword>
<evidence type="ECO:0000313" key="9">
    <source>
        <dbReference type="EMBL" id="MFB9311842.1"/>
    </source>
</evidence>
<comment type="caution">
    <text evidence="9">The sequence shown here is derived from an EMBL/GenBank/DDBJ whole genome shotgun (WGS) entry which is preliminary data.</text>
</comment>
<evidence type="ECO:0000259" key="8">
    <source>
        <dbReference type="Pfam" id="PF02397"/>
    </source>
</evidence>
<feature type="transmembrane region" description="Helical" evidence="7">
    <location>
        <begin position="12"/>
        <end position="30"/>
    </location>
</feature>
<dbReference type="InterPro" id="IPR003362">
    <property type="entry name" value="Bact_transf"/>
</dbReference>
<feature type="domain" description="Bacterial sugar transferase" evidence="8">
    <location>
        <begin position="240"/>
        <end position="418"/>
    </location>
</feature>
<evidence type="ECO:0000256" key="4">
    <source>
        <dbReference type="ARBA" id="ARBA00022692"/>
    </source>
</evidence>
<organism evidence="9 10">
    <name type="scientific">Nocardioides plantarum</name>
    <dbReference type="NCBI Taxonomy" id="29299"/>
    <lineage>
        <taxon>Bacteria</taxon>
        <taxon>Bacillati</taxon>
        <taxon>Actinomycetota</taxon>
        <taxon>Actinomycetes</taxon>
        <taxon>Propionibacteriales</taxon>
        <taxon>Nocardioidaceae</taxon>
        <taxon>Nocardioides</taxon>
    </lineage>
</organism>
<feature type="transmembrane region" description="Helical" evidence="7">
    <location>
        <begin position="243"/>
        <end position="266"/>
    </location>
</feature>
<evidence type="ECO:0000256" key="6">
    <source>
        <dbReference type="ARBA" id="ARBA00023136"/>
    </source>
</evidence>
<evidence type="ECO:0000256" key="5">
    <source>
        <dbReference type="ARBA" id="ARBA00022989"/>
    </source>
</evidence>
<dbReference type="PANTHER" id="PTHR30576:SF0">
    <property type="entry name" value="UNDECAPRENYL-PHOSPHATE N-ACETYLGALACTOSAMINYL 1-PHOSPHATE TRANSFERASE-RELATED"/>
    <property type="match status" value="1"/>
</dbReference>
<proteinExistence type="inferred from homology"/>
<comment type="subcellular location">
    <subcellularLocation>
        <location evidence="1">Membrane</location>
        <topology evidence="1">Multi-pass membrane protein</topology>
    </subcellularLocation>
</comment>
<dbReference type="Proteomes" id="UP001589750">
    <property type="component" value="Unassembled WGS sequence"/>
</dbReference>